<dbReference type="SMART" id="SM00758">
    <property type="entry name" value="PA14"/>
    <property type="match status" value="1"/>
</dbReference>
<comment type="caution">
    <text evidence="3">The sequence shown here is derived from an EMBL/GenBank/DDBJ whole genome shotgun (WGS) entry which is preliminary data.</text>
</comment>
<organism evidence="3 4">
    <name type="scientific">Pontibacter saemangeumensis</name>
    <dbReference type="NCBI Taxonomy" id="1084525"/>
    <lineage>
        <taxon>Bacteria</taxon>
        <taxon>Pseudomonadati</taxon>
        <taxon>Bacteroidota</taxon>
        <taxon>Cytophagia</taxon>
        <taxon>Cytophagales</taxon>
        <taxon>Hymenobacteraceae</taxon>
        <taxon>Pontibacter</taxon>
    </lineage>
</organism>
<dbReference type="InterPro" id="IPR013783">
    <property type="entry name" value="Ig-like_fold"/>
</dbReference>
<dbReference type="Pfam" id="PF07691">
    <property type="entry name" value="PA14"/>
    <property type="match status" value="1"/>
</dbReference>
<dbReference type="Pfam" id="PF18962">
    <property type="entry name" value="Por_Secre_tail"/>
    <property type="match status" value="1"/>
</dbReference>
<dbReference type="InterPro" id="IPR011050">
    <property type="entry name" value="Pectin_lyase_fold/virulence"/>
</dbReference>
<proteinExistence type="predicted"/>
<accession>A0ABP8LWZ4</accession>
<dbReference type="Proteomes" id="UP001500552">
    <property type="component" value="Unassembled WGS sequence"/>
</dbReference>
<dbReference type="Gene3D" id="2.60.40.10">
    <property type="entry name" value="Immunoglobulins"/>
    <property type="match status" value="1"/>
</dbReference>
<gene>
    <name evidence="3" type="ORF">GCM10023188_32830</name>
</gene>
<evidence type="ECO:0000256" key="1">
    <source>
        <dbReference type="ARBA" id="ARBA00022729"/>
    </source>
</evidence>
<dbReference type="Pfam" id="PF17957">
    <property type="entry name" value="Big_7"/>
    <property type="match status" value="1"/>
</dbReference>
<dbReference type="InterPro" id="IPR011658">
    <property type="entry name" value="PA14_dom"/>
</dbReference>
<dbReference type="SUPFAM" id="SSF56988">
    <property type="entry name" value="Anthrax protective antigen"/>
    <property type="match status" value="1"/>
</dbReference>
<reference evidence="4" key="1">
    <citation type="journal article" date="2019" name="Int. J. Syst. Evol. Microbiol.">
        <title>The Global Catalogue of Microorganisms (GCM) 10K type strain sequencing project: providing services to taxonomists for standard genome sequencing and annotation.</title>
        <authorList>
            <consortium name="The Broad Institute Genomics Platform"/>
            <consortium name="The Broad Institute Genome Sequencing Center for Infectious Disease"/>
            <person name="Wu L."/>
            <person name="Ma J."/>
        </authorList>
    </citation>
    <scope>NUCLEOTIDE SEQUENCE [LARGE SCALE GENOMIC DNA]</scope>
    <source>
        <strain evidence="4">JCM 17926</strain>
    </source>
</reference>
<keyword evidence="4" id="KW-1185">Reference proteome</keyword>
<dbReference type="RefSeq" id="WP_345160611.1">
    <property type="nucleotide sequence ID" value="NZ_BAABHC010000016.1"/>
</dbReference>
<dbReference type="NCBIfam" id="TIGR04183">
    <property type="entry name" value="Por_Secre_tail"/>
    <property type="match status" value="1"/>
</dbReference>
<dbReference type="Gene3D" id="2.60.120.1560">
    <property type="match status" value="1"/>
</dbReference>
<dbReference type="InterPro" id="IPR052387">
    <property type="entry name" value="Fibrocystin"/>
</dbReference>
<dbReference type="PROSITE" id="PS51820">
    <property type="entry name" value="PA14"/>
    <property type="match status" value="1"/>
</dbReference>
<evidence type="ECO:0000313" key="3">
    <source>
        <dbReference type="EMBL" id="GAA4437997.1"/>
    </source>
</evidence>
<feature type="domain" description="PA14" evidence="2">
    <location>
        <begin position="490"/>
        <end position="642"/>
    </location>
</feature>
<keyword evidence="1" id="KW-0732">Signal</keyword>
<name>A0ABP8LWZ4_9BACT</name>
<dbReference type="SUPFAM" id="SSF51126">
    <property type="entry name" value="Pectin lyase-like"/>
    <property type="match status" value="1"/>
</dbReference>
<dbReference type="InterPro" id="IPR037524">
    <property type="entry name" value="PA14/GLEYA"/>
</dbReference>
<dbReference type="PANTHER" id="PTHR46769">
    <property type="entry name" value="POLYCYSTIC KIDNEY AND HEPATIC DISEASE 1 (AUTOSOMAL RECESSIVE)-LIKE 1"/>
    <property type="match status" value="1"/>
</dbReference>
<dbReference type="PANTHER" id="PTHR46769:SF2">
    <property type="entry name" value="FIBROCYSTIN-L ISOFORM 2 PRECURSOR-RELATED"/>
    <property type="match status" value="1"/>
</dbReference>
<dbReference type="InterPro" id="IPR026444">
    <property type="entry name" value="Secre_tail"/>
</dbReference>
<sequence length="753" mass="80745">MPVQKKEQIVYSGPIVITKRGTYTGNWESRDSNVSAVEVTTSEPVIIENSNIRGAGRMIRSAGHGAANITVRNTNAYGLAPTPWHDYKRTRYFVAVDEFTNIVVENCYIEGAAGINLGGRYLGDGTPAQSIRIRYNKARNIDGRIYGGVAGVCFVGLNFRNPVRHAEIAWNQVINEPGNSVVEDNINLSNSRGTPDSPIRVHDNYIQGAHPLDPRSGTYSGGGIIADSWWQQGMGDPSDVATAHVKVYGNQTVNLSNYNYAIAGGNNIEIYNNRAVTSALLPDGTPVSTHNIGLYGYDYYKTGATHSNAVHHNLTGVMGTYAHQRNDAPYFPDGTVAAYDNATLPQGTITKTHEQQEYQIWQGKLSQNGIVLGPFVSSASIAPANQAPTVAITSPKAGASLAENTTLEITVSAQDADGSVAKVEFYHGTTKLGEALASPFSFACSNLLAGSYVLTAKATDKQGAATTSAAVSITITKLETISLLPAPSEPVAGKITREYWAAVTGSGLSAVPVTKAPTSAGELTLFEAPTNVADNYGQRIRGYVTAPVSGEYTFWIAGDDNAVLYLSTSDNPTDKKQIAYVNGWTYSREWSKYTSQQSVKVPLEAGRRYYIEALHLEMGGGDNLAVGWQLPNGAKEMPIAGGRLSPISNTFASTSNLQAAETSETASFITEITAYPNPFSDVLTMNTAGLNAELKEVVLLDQTGRVVYKQQDLLPEDNKLAINLSDAGLTSGLYFLRYNDAAGNAKSIKVIKQ</sequence>
<evidence type="ECO:0000313" key="4">
    <source>
        <dbReference type="Proteomes" id="UP001500552"/>
    </source>
</evidence>
<evidence type="ECO:0000259" key="2">
    <source>
        <dbReference type="PROSITE" id="PS51820"/>
    </source>
</evidence>
<dbReference type="EMBL" id="BAABHC010000016">
    <property type="protein sequence ID" value="GAA4437997.1"/>
    <property type="molecule type" value="Genomic_DNA"/>
</dbReference>
<protein>
    <recommendedName>
        <fullName evidence="2">PA14 domain-containing protein</fullName>
    </recommendedName>
</protein>